<dbReference type="GO" id="GO:0003677">
    <property type="term" value="F:DNA binding"/>
    <property type="evidence" value="ECO:0007669"/>
    <property type="project" value="InterPro"/>
</dbReference>
<keyword evidence="9" id="KW-1185">Reference proteome</keyword>
<evidence type="ECO:0000259" key="6">
    <source>
        <dbReference type="Pfam" id="PF01191"/>
    </source>
</evidence>
<dbReference type="HAMAP" id="MF_00025">
    <property type="entry name" value="RNApol_Rpo5_RPB5"/>
    <property type="match status" value="1"/>
</dbReference>
<accession>A0A3N4K871</accession>
<evidence type="ECO:0000256" key="5">
    <source>
        <dbReference type="ARBA" id="ARBA00025765"/>
    </source>
</evidence>
<dbReference type="PIRSF" id="PIRSF000747">
    <property type="entry name" value="RPB5"/>
    <property type="match status" value="1"/>
</dbReference>
<proteinExistence type="inferred from homology"/>
<dbReference type="GO" id="GO:0005665">
    <property type="term" value="C:RNA polymerase II, core complex"/>
    <property type="evidence" value="ECO:0007669"/>
    <property type="project" value="TreeGrafter"/>
</dbReference>
<dbReference type="InterPro" id="IPR005571">
    <property type="entry name" value="RNA_pol_Rpb5_N"/>
</dbReference>
<keyword evidence="8" id="KW-0240">DNA-directed RNA polymerase</keyword>
<dbReference type="InterPro" id="IPR036710">
    <property type="entry name" value="RNA_pol_Rpb5_N_sf"/>
</dbReference>
<dbReference type="STRING" id="1392247.A0A3N4K871"/>
<dbReference type="EMBL" id="ML119227">
    <property type="protein sequence ID" value="RPB06740.1"/>
    <property type="molecule type" value="Genomic_DNA"/>
</dbReference>
<dbReference type="FunCoup" id="A0A3N4K871">
    <property type="interactions" value="1067"/>
</dbReference>
<name>A0A3N4K871_9PEZI</name>
<dbReference type="AlphaFoldDB" id="A0A3N4K871"/>
<feature type="domain" description="RNA polymerase Rpb5 N-terminal" evidence="7">
    <location>
        <begin position="4"/>
        <end position="104"/>
    </location>
</feature>
<dbReference type="Proteomes" id="UP000277580">
    <property type="component" value="Unassembled WGS sequence"/>
</dbReference>
<evidence type="ECO:0000256" key="2">
    <source>
        <dbReference type="ARBA" id="ARBA00020809"/>
    </source>
</evidence>
<dbReference type="SUPFAM" id="SSF53036">
    <property type="entry name" value="Eukaryotic RPB5 N-terminal domain"/>
    <property type="match status" value="1"/>
</dbReference>
<dbReference type="InterPro" id="IPR035913">
    <property type="entry name" value="RPB5-like_sf"/>
</dbReference>
<feature type="domain" description="RNA polymerase subunit H/Rpb5 C-terminal" evidence="6">
    <location>
        <begin position="147"/>
        <end position="219"/>
    </location>
</feature>
<dbReference type="PANTHER" id="PTHR10535:SF0">
    <property type="entry name" value="DNA-DIRECTED RNA POLYMERASES I, II, AND III SUBUNIT RPABC1"/>
    <property type="match status" value="1"/>
</dbReference>
<dbReference type="PANTHER" id="PTHR10535">
    <property type="entry name" value="DNA-DIRECTED RNA POLYMERASES I, II, AND III SUBUNIT RPABC1"/>
    <property type="match status" value="1"/>
</dbReference>
<comment type="similarity">
    <text evidence="5">Belongs to the archaeal Rpo5/eukaryotic RPB5 RNA polymerase subunit family.</text>
</comment>
<dbReference type="FunFam" id="3.90.940.20:FF:000001">
    <property type="entry name" value="DNA-directed RNA polymerases I, II, and III subunit RPABC1"/>
    <property type="match status" value="1"/>
</dbReference>
<dbReference type="GO" id="GO:0042797">
    <property type="term" value="P:tRNA transcription by RNA polymerase III"/>
    <property type="evidence" value="ECO:0007669"/>
    <property type="project" value="TreeGrafter"/>
</dbReference>
<dbReference type="NCBIfam" id="NF007129">
    <property type="entry name" value="PRK09570.1"/>
    <property type="match status" value="1"/>
</dbReference>
<keyword evidence="3" id="KW-0804">Transcription</keyword>
<sequence length="220" mass="25600">MDPERECSRLWRAWRTVHEMVKDRGYEISEEEVNITLDEFRRHYCDSEGRPQRKNMTFKANPSEKMLKQHAAPPGQPANVGTIWVEFSSESNIGIKHMRTFAHTIVSENYHTGIFVCQHNPTAAAMKIVPTVLPAIIEVFEEADLLVNITKHELVPTHHLLSREEKRRLLERYRLKETQLPRIQSADPVARYMGLKRGMVVKIVRKSETSGRYASYRLCM</sequence>
<evidence type="ECO:0000256" key="4">
    <source>
        <dbReference type="ARBA" id="ARBA00023242"/>
    </source>
</evidence>
<dbReference type="Gene3D" id="3.90.940.20">
    <property type="entry name" value="RPB5-like RNA polymerase subunit"/>
    <property type="match status" value="1"/>
</dbReference>
<dbReference type="OrthoDB" id="248779at2759"/>
<gene>
    <name evidence="8" type="ORF">P167DRAFT_497016</name>
</gene>
<dbReference type="Gene3D" id="3.40.1340.10">
    <property type="entry name" value="RNA polymerase, Rpb5, N-terminal domain"/>
    <property type="match status" value="1"/>
</dbReference>
<evidence type="ECO:0000256" key="1">
    <source>
        <dbReference type="ARBA" id="ARBA00004123"/>
    </source>
</evidence>
<evidence type="ECO:0000259" key="7">
    <source>
        <dbReference type="Pfam" id="PF03871"/>
    </source>
</evidence>
<organism evidence="8 9">
    <name type="scientific">Morchella conica CCBAS932</name>
    <dbReference type="NCBI Taxonomy" id="1392247"/>
    <lineage>
        <taxon>Eukaryota</taxon>
        <taxon>Fungi</taxon>
        <taxon>Dikarya</taxon>
        <taxon>Ascomycota</taxon>
        <taxon>Pezizomycotina</taxon>
        <taxon>Pezizomycetes</taxon>
        <taxon>Pezizales</taxon>
        <taxon>Morchellaceae</taxon>
        <taxon>Morchella</taxon>
    </lineage>
</organism>
<dbReference type="GO" id="GO:0005666">
    <property type="term" value="C:RNA polymerase III complex"/>
    <property type="evidence" value="ECO:0007669"/>
    <property type="project" value="UniProtKB-ARBA"/>
</dbReference>
<dbReference type="InterPro" id="IPR000783">
    <property type="entry name" value="RNA_pol_subH/Rpb5_C"/>
</dbReference>
<dbReference type="Pfam" id="PF01191">
    <property type="entry name" value="RNA_pol_Rpb5_C"/>
    <property type="match status" value="1"/>
</dbReference>
<evidence type="ECO:0000313" key="9">
    <source>
        <dbReference type="Proteomes" id="UP000277580"/>
    </source>
</evidence>
<evidence type="ECO:0000256" key="3">
    <source>
        <dbReference type="ARBA" id="ARBA00023163"/>
    </source>
</evidence>
<dbReference type="Pfam" id="PF03871">
    <property type="entry name" value="RNA_pol_Rpb5_N"/>
    <property type="match status" value="1"/>
</dbReference>
<dbReference type="GO" id="GO:0006362">
    <property type="term" value="P:transcription elongation by RNA polymerase I"/>
    <property type="evidence" value="ECO:0007669"/>
    <property type="project" value="TreeGrafter"/>
</dbReference>
<dbReference type="SUPFAM" id="SSF55287">
    <property type="entry name" value="RPB5-like RNA polymerase subunit"/>
    <property type="match status" value="1"/>
</dbReference>
<dbReference type="InParanoid" id="A0A3N4K871"/>
<keyword evidence="4" id="KW-0539">Nucleus</keyword>
<dbReference type="GO" id="GO:0006367">
    <property type="term" value="P:transcription initiation at RNA polymerase II promoter"/>
    <property type="evidence" value="ECO:0007669"/>
    <property type="project" value="UniProtKB-ARBA"/>
</dbReference>
<evidence type="ECO:0000313" key="8">
    <source>
        <dbReference type="EMBL" id="RPB06740.1"/>
    </source>
</evidence>
<comment type="subcellular location">
    <subcellularLocation>
        <location evidence="1">Nucleus</location>
    </subcellularLocation>
</comment>
<dbReference type="InterPro" id="IPR014381">
    <property type="entry name" value="Arch_Rpo5/euc_Rpb5"/>
</dbReference>
<protein>
    <recommendedName>
        <fullName evidence="2">DNA-directed RNA polymerases I, II, and III subunit RPABC1</fullName>
    </recommendedName>
</protein>
<dbReference type="InterPro" id="IPR020608">
    <property type="entry name" value="RNA_pol_subH/Rpb5_CS"/>
</dbReference>
<dbReference type="FunFam" id="3.40.1340.10:FF:000002">
    <property type="entry name" value="DNA-directed RNA polymerases I, II, and III subunit RPABC1"/>
    <property type="match status" value="1"/>
</dbReference>
<dbReference type="GO" id="GO:0003899">
    <property type="term" value="F:DNA-directed RNA polymerase activity"/>
    <property type="evidence" value="ECO:0007669"/>
    <property type="project" value="InterPro"/>
</dbReference>
<dbReference type="GO" id="GO:0005736">
    <property type="term" value="C:RNA polymerase I complex"/>
    <property type="evidence" value="ECO:0007669"/>
    <property type="project" value="TreeGrafter"/>
</dbReference>
<dbReference type="PROSITE" id="PS01110">
    <property type="entry name" value="RNA_POL_H_23KD"/>
    <property type="match status" value="1"/>
</dbReference>
<reference evidence="8 9" key="1">
    <citation type="journal article" date="2018" name="Nat. Ecol. Evol.">
        <title>Pezizomycetes genomes reveal the molecular basis of ectomycorrhizal truffle lifestyle.</title>
        <authorList>
            <person name="Murat C."/>
            <person name="Payen T."/>
            <person name="Noel B."/>
            <person name="Kuo A."/>
            <person name="Morin E."/>
            <person name="Chen J."/>
            <person name="Kohler A."/>
            <person name="Krizsan K."/>
            <person name="Balestrini R."/>
            <person name="Da Silva C."/>
            <person name="Montanini B."/>
            <person name="Hainaut M."/>
            <person name="Levati E."/>
            <person name="Barry K.W."/>
            <person name="Belfiori B."/>
            <person name="Cichocki N."/>
            <person name="Clum A."/>
            <person name="Dockter R.B."/>
            <person name="Fauchery L."/>
            <person name="Guy J."/>
            <person name="Iotti M."/>
            <person name="Le Tacon F."/>
            <person name="Lindquist E.A."/>
            <person name="Lipzen A."/>
            <person name="Malagnac F."/>
            <person name="Mello A."/>
            <person name="Molinier V."/>
            <person name="Miyauchi S."/>
            <person name="Poulain J."/>
            <person name="Riccioni C."/>
            <person name="Rubini A."/>
            <person name="Sitrit Y."/>
            <person name="Splivallo R."/>
            <person name="Traeger S."/>
            <person name="Wang M."/>
            <person name="Zifcakova L."/>
            <person name="Wipf D."/>
            <person name="Zambonelli A."/>
            <person name="Paolocci F."/>
            <person name="Nowrousian M."/>
            <person name="Ottonello S."/>
            <person name="Baldrian P."/>
            <person name="Spatafora J.W."/>
            <person name="Henrissat B."/>
            <person name="Nagy L.G."/>
            <person name="Aury J.M."/>
            <person name="Wincker P."/>
            <person name="Grigoriev I.V."/>
            <person name="Bonfante P."/>
            <person name="Martin F.M."/>
        </authorList>
    </citation>
    <scope>NUCLEOTIDE SEQUENCE [LARGE SCALE GENOMIC DNA]</scope>
    <source>
        <strain evidence="8 9">CCBAS932</strain>
    </source>
</reference>